<sequence>MRKFRQICYAAALFVVCFVLATFTFVIRDNQRNTAKEYEIDKFVNRNKENKNVIRKIEKVNKLIDPTTAASKHITTSKFSKFLEIGSTVNSLNNTNFNVKPRLRLGKLRKRPLVTIGVPSVLRRRHDYLQDTLRSLLKGLSDNLRKDVNILVYVAEVNSTFVEEQMAALLGNYFSEIQEGIVQVIGPPFKQPEDWESKLFLNFGDSLSRVRWRSRQNLDMFNLLSYAIATDDPQYFLMMEDDVLANEGYMQDILSYVESKPTKSWDYCSFSSVGGAGKIFHRESAREFLAMLKLFWYAKPLDWLLWDFVRVKVCGYSDTSDICDEKIEKRARKYFAPLFKHTGVVSSRTNPMFDNR</sequence>
<evidence type="ECO:0000313" key="4">
    <source>
        <dbReference type="Proteomes" id="UP000008144"/>
    </source>
</evidence>
<dbReference type="PANTHER" id="PTHR12062:SF0">
    <property type="entry name" value="ALPHA-1,3-MANNOSYL-GLYCOPROTEIN 4-BETA-N-ACETYLGLUCOSAMINYLTRANSFERASE B"/>
    <property type="match status" value="1"/>
</dbReference>
<accession>A0A1W2W8W8</accession>
<dbReference type="InParanoid" id="F6T1Z7"/>
<keyword evidence="4" id="KW-1185">Reference proteome</keyword>
<reference evidence="4" key="1">
    <citation type="journal article" date="2002" name="Science">
        <title>The draft genome of Ciona intestinalis: insights into chordate and vertebrate origins.</title>
        <authorList>
            <person name="Dehal P."/>
            <person name="Satou Y."/>
            <person name="Campbell R.K."/>
            <person name="Chapman J."/>
            <person name="Degnan B."/>
            <person name="De Tomaso A."/>
            <person name="Davidson B."/>
            <person name="Di Gregorio A."/>
            <person name="Gelpke M."/>
            <person name="Goodstein D.M."/>
            <person name="Harafuji N."/>
            <person name="Hastings K.E."/>
            <person name="Ho I."/>
            <person name="Hotta K."/>
            <person name="Huang W."/>
            <person name="Kawashima T."/>
            <person name="Lemaire P."/>
            <person name="Martinez D."/>
            <person name="Meinertzhagen I.A."/>
            <person name="Necula S."/>
            <person name="Nonaka M."/>
            <person name="Putnam N."/>
            <person name="Rash S."/>
            <person name="Saiga H."/>
            <person name="Satake M."/>
            <person name="Terry A."/>
            <person name="Yamada L."/>
            <person name="Wang H.G."/>
            <person name="Awazu S."/>
            <person name="Azumi K."/>
            <person name="Boore J."/>
            <person name="Branno M."/>
            <person name="Chin-Bow S."/>
            <person name="DeSantis R."/>
            <person name="Doyle S."/>
            <person name="Francino P."/>
            <person name="Keys D.N."/>
            <person name="Haga S."/>
            <person name="Hayashi H."/>
            <person name="Hino K."/>
            <person name="Imai K.S."/>
            <person name="Inaba K."/>
            <person name="Kano S."/>
            <person name="Kobayashi K."/>
            <person name="Kobayashi M."/>
            <person name="Lee B.I."/>
            <person name="Makabe K.W."/>
            <person name="Manohar C."/>
            <person name="Matassi G."/>
            <person name="Medina M."/>
            <person name="Mochizuki Y."/>
            <person name="Mount S."/>
            <person name="Morishita T."/>
            <person name="Miura S."/>
            <person name="Nakayama A."/>
            <person name="Nishizaka S."/>
            <person name="Nomoto H."/>
            <person name="Ohta F."/>
            <person name="Oishi K."/>
            <person name="Rigoutsos I."/>
            <person name="Sano M."/>
            <person name="Sasaki A."/>
            <person name="Sasakura Y."/>
            <person name="Shoguchi E."/>
            <person name="Shin-i T."/>
            <person name="Spagnuolo A."/>
            <person name="Stainier D."/>
            <person name="Suzuki M.M."/>
            <person name="Tassy O."/>
            <person name="Takatori N."/>
            <person name="Tokuoka M."/>
            <person name="Yagi K."/>
            <person name="Yoshizaki F."/>
            <person name="Wada S."/>
            <person name="Zhang C."/>
            <person name="Hyatt P.D."/>
            <person name="Larimer F."/>
            <person name="Detter C."/>
            <person name="Doggett N."/>
            <person name="Glavina T."/>
            <person name="Hawkins T."/>
            <person name="Richardson P."/>
            <person name="Lucas S."/>
            <person name="Kohara Y."/>
            <person name="Levine M."/>
            <person name="Satoh N."/>
            <person name="Rokhsar D.S."/>
        </authorList>
    </citation>
    <scope>NUCLEOTIDE SEQUENCE [LARGE SCALE GENOMIC DNA]</scope>
</reference>
<dbReference type="GeneID" id="100183416"/>
<proteinExistence type="predicted"/>
<keyword evidence="1" id="KW-0812">Transmembrane</keyword>
<reference evidence="3" key="3">
    <citation type="submission" date="2025-08" db="UniProtKB">
        <authorList>
            <consortium name="Ensembl"/>
        </authorList>
    </citation>
    <scope>IDENTIFICATION</scope>
</reference>
<reference evidence="3" key="4">
    <citation type="submission" date="2025-09" db="UniProtKB">
        <authorList>
            <consortium name="Ensembl"/>
        </authorList>
    </citation>
    <scope>IDENTIFICATION</scope>
</reference>
<evidence type="ECO:0000313" key="3">
    <source>
        <dbReference type="Ensembl" id="ENSCINP00000017580.3"/>
    </source>
</evidence>
<keyword evidence="1" id="KW-0472">Membrane</keyword>
<organism evidence="3 4">
    <name type="scientific">Ciona intestinalis</name>
    <name type="common">Transparent sea squirt</name>
    <name type="synonym">Ascidia intestinalis</name>
    <dbReference type="NCBI Taxonomy" id="7719"/>
    <lineage>
        <taxon>Eukaryota</taxon>
        <taxon>Metazoa</taxon>
        <taxon>Chordata</taxon>
        <taxon>Tunicata</taxon>
        <taxon>Ascidiacea</taxon>
        <taxon>Phlebobranchia</taxon>
        <taxon>Cionidae</taxon>
        <taxon>Ciona</taxon>
    </lineage>
</organism>
<feature type="domain" description="MGAT4 conserved region" evidence="2">
    <location>
        <begin position="96"/>
        <end position="349"/>
    </location>
</feature>
<reference evidence="3" key="2">
    <citation type="journal article" date="2008" name="Genome Biol.">
        <title>Improved genome assembly and evidence-based global gene model set for the chordate Ciona intestinalis: new insight into intron and operon populations.</title>
        <authorList>
            <person name="Satou Y."/>
            <person name="Mineta K."/>
            <person name="Ogasawara M."/>
            <person name="Sasakura Y."/>
            <person name="Shoguchi E."/>
            <person name="Ueno K."/>
            <person name="Yamada L."/>
            <person name="Matsumoto J."/>
            <person name="Wasserscheid J."/>
            <person name="Dewar K."/>
            <person name="Wiley G.B."/>
            <person name="Macmil S.L."/>
            <person name="Roe B.A."/>
            <person name="Zeller R.W."/>
            <person name="Hastings K.E."/>
            <person name="Lemaire P."/>
            <person name="Lindquist E."/>
            <person name="Endo T."/>
            <person name="Hotta K."/>
            <person name="Inaba K."/>
        </authorList>
    </citation>
    <scope>NUCLEOTIDE SEQUENCE [LARGE SCALE GENOMIC DNA]</scope>
    <source>
        <strain evidence="3">wild type</strain>
    </source>
</reference>
<dbReference type="EMBL" id="EAAA01001471">
    <property type="status" value="NOT_ANNOTATED_CDS"/>
    <property type="molecule type" value="Genomic_DNA"/>
</dbReference>
<dbReference type="AlphaFoldDB" id="F6T1Z7"/>
<dbReference type="KEGG" id="cin:100183416"/>
<dbReference type="InterPro" id="IPR006759">
    <property type="entry name" value="Glyco_transf_54"/>
</dbReference>
<dbReference type="FunCoup" id="F6T1Z7">
    <property type="interactions" value="11"/>
</dbReference>
<dbReference type="OMA" id="IFHRESA"/>
<evidence type="ECO:0000259" key="2">
    <source>
        <dbReference type="Pfam" id="PF04666"/>
    </source>
</evidence>
<dbReference type="Proteomes" id="UP000008144">
    <property type="component" value="Chromosome 2"/>
</dbReference>
<dbReference type="PANTHER" id="PTHR12062">
    <property type="entry name" value="N-ACETYLGLUCOSAMINYLTRANSFERASE VI"/>
    <property type="match status" value="1"/>
</dbReference>
<dbReference type="GO" id="GO:0008375">
    <property type="term" value="F:acetylglucosaminyltransferase activity"/>
    <property type="evidence" value="ECO:0000318"/>
    <property type="project" value="GO_Central"/>
</dbReference>
<dbReference type="Ensembl" id="ENSCINT00000017580.3">
    <property type="protein sequence ID" value="ENSCINP00000017580.3"/>
    <property type="gene ID" value="ENSCING00000008621.3"/>
</dbReference>
<accession>F6T1Z7</accession>
<protein>
    <submittedName>
        <fullName evidence="3">Alpha-1,3-mannosyl-glycoprotein 4-beta-N-acetylglucosaminyltransferase A-like</fullName>
    </submittedName>
</protein>
<evidence type="ECO:0000256" key="1">
    <source>
        <dbReference type="SAM" id="Phobius"/>
    </source>
</evidence>
<name>F6T1Z7_CIOIN</name>
<dbReference type="GeneTree" id="ENSGT00940000166895"/>
<dbReference type="RefSeq" id="XP_002126741.1">
    <property type="nucleotide sequence ID" value="XM_002126705.3"/>
</dbReference>
<dbReference type="STRING" id="7719.ENSCINP00000017580"/>
<dbReference type="OrthoDB" id="2016523at2759"/>
<dbReference type="Pfam" id="PF04666">
    <property type="entry name" value="MGAT4_cons"/>
    <property type="match status" value="1"/>
</dbReference>
<keyword evidence="1" id="KW-1133">Transmembrane helix</keyword>
<dbReference type="HOGENOM" id="CLU_778342_0_0_1"/>
<dbReference type="InterPro" id="IPR057279">
    <property type="entry name" value="MGAT4"/>
</dbReference>
<feature type="transmembrane region" description="Helical" evidence="1">
    <location>
        <begin position="7"/>
        <end position="27"/>
    </location>
</feature>
<dbReference type="GO" id="GO:0006487">
    <property type="term" value="P:protein N-linked glycosylation"/>
    <property type="evidence" value="ECO:0000318"/>
    <property type="project" value="GO_Central"/>
</dbReference>
<gene>
    <name evidence="3" type="primary">LOC100183416</name>
</gene>